<feature type="compositionally biased region" description="Polar residues" evidence="1">
    <location>
        <begin position="19"/>
        <end position="29"/>
    </location>
</feature>
<dbReference type="AlphaFoldDB" id="K0RSF5"/>
<feature type="compositionally biased region" description="Low complexity" evidence="1">
    <location>
        <begin position="217"/>
        <end position="230"/>
    </location>
</feature>
<sequence>MFSVTNTHRPNKKRREQAATPTPSVNNIESVAVDEENCVQLGYHYKGTEDQIQGEQEKNTWYEGIMLRLLGGGQGDDENASRKSTGTRNSRKDDMSVTSALSNASNKSARSNKSFVSAVAIEPNSETVHEDVENIPLNDCDAMLVDGGQGDDDNASHKSSHSRNSRSVMSALSLAVFGGGHGDDENASRKSTGSRNNSRKDGKSENASHKDDMSVTSALSNASNKSAQSNKSFVSAVATEPTLEVVHEDVEDPLRVEVRRHYKQKSKDVAAGLSRKKMKVIVGLSGLVVGAVLGVIIGVALESREATEERANVEVAAAAYLDNYDETHGQLDYSYYYDYYYDSEIPDTGVAEAATLTSEEVNVTISSEPL</sequence>
<feature type="compositionally biased region" description="Low complexity" evidence="1">
    <location>
        <begin position="99"/>
        <end position="113"/>
    </location>
</feature>
<protein>
    <submittedName>
        <fullName evidence="3">Uncharacterized protein</fullName>
    </submittedName>
</protein>
<feature type="region of interest" description="Disordered" evidence="1">
    <location>
        <begin position="1"/>
        <end position="29"/>
    </location>
</feature>
<proteinExistence type="predicted"/>
<feature type="region of interest" description="Disordered" evidence="1">
    <location>
        <begin position="140"/>
        <end position="230"/>
    </location>
</feature>
<reference evidence="3 4" key="1">
    <citation type="journal article" date="2012" name="Genome Biol.">
        <title>Genome and low-iron response of an oceanic diatom adapted to chronic iron limitation.</title>
        <authorList>
            <person name="Lommer M."/>
            <person name="Specht M."/>
            <person name="Roy A.S."/>
            <person name="Kraemer L."/>
            <person name="Andreson R."/>
            <person name="Gutowska M.A."/>
            <person name="Wolf J."/>
            <person name="Bergner S.V."/>
            <person name="Schilhabel M.B."/>
            <person name="Klostermeier U.C."/>
            <person name="Beiko R.G."/>
            <person name="Rosenstiel P."/>
            <person name="Hippler M."/>
            <person name="Laroche J."/>
        </authorList>
    </citation>
    <scope>NUCLEOTIDE SEQUENCE [LARGE SCALE GENOMIC DNA]</scope>
    <source>
        <strain evidence="3 4">CCMP1005</strain>
    </source>
</reference>
<name>K0RSF5_THAOC</name>
<feature type="transmembrane region" description="Helical" evidence="2">
    <location>
        <begin position="280"/>
        <end position="301"/>
    </location>
</feature>
<feature type="region of interest" description="Disordered" evidence="1">
    <location>
        <begin position="70"/>
        <end position="113"/>
    </location>
</feature>
<gene>
    <name evidence="3" type="ORF">THAOC_23360</name>
</gene>
<dbReference type="Proteomes" id="UP000266841">
    <property type="component" value="Unassembled WGS sequence"/>
</dbReference>
<evidence type="ECO:0000313" key="4">
    <source>
        <dbReference type="Proteomes" id="UP000266841"/>
    </source>
</evidence>
<dbReference type="EMBL" id="AGNL01030772">
    <property type="protein sequence ID" value="EJK56703.1"/>
    <property type="molecule type" value="Genomic_DNA"/>
</dbReference>
<keyword evidence="2" id="KW-0472">Membrane</keyword>
<accession>K0RSF5</accession>
<evidence type="ECO:0000256" key="1">
    <source>
        <dbReference type="SAM" id="MobiDB-lite"/>
    </source>
</evidence>
<feature type="compositionally biased region" description="Basic and acidic residues" evidence="1">
    <location>
        <begin position="198"/>
        <end position="213"/>
    </location>
</feature>
<keyword evidence="2" id="KW-1133">Transmembrane helix</keyword>
<keyword evidence="4" id="KW-1185">Reference proteome</keyword>
<comment type="caution">
    <text evidence="3">The sequence shown here is derived from an EMBL/GenBank/DDBJ whole genome shotgun (WGS) entry which is preliminary data.</text>
</comment>
<evidence type="ECO:0000256" key="2">
    <source>
        <dbReference type="SAM" id="Phobius"/>
    </source>
</evidence>
<organism evidence="3 4">
    <name type="scientific">Thalassiosira oceanica</name>
    <name type="common">Marine diatom</name>
    <dbReference type="NCBI Taxonomy" id="159749"/>
    <lineage>
        <taxon>Eukaryota</taxon>
        <taxon>Sar</taxon>
        <taxon>Stramenopiles</taxon>
        <taxon>Ochrophyta</taxon>
        <taxon>Bacillariophyta</taxon>
        <taxon>Coscinodiscophyceae</taxon>
        <taxon>Thalassiosirophycidae</taxon>
        <taxon>Thalassiosirales</taxon>
        <taxon>Thalassiosiraceae</taxon>
        <taxon>Thalassiosira</taxon>
    </lineage>
</organism>
<evidence type="ECO:0000313" key="3">
    <source>
        <dbReference type="EMBL" id="EJK56703.1"/>
    </source>
</evidence>
<keyword evidence="2" id="KW-0812">Transmembrane</keyword>